<name>A0A6J7IXL9_9ZZZZ</name>
<dbReference type="EMBL" id="CAFBNE010000011">
    <property type="protein sequence ID" value="CAB4935888.1"/>
    <property type="molecule type" value="Genomic_DNA"/>
</dbReference>
<feature type="compositionally biased region" description="Low complexity" evidence="1">
    <location>
        <begin position="32"/>
        <end position="43"/>
    </location>
</feature>
<sequence>MKRLIAIVALCLGGLLVATGCSGSTEVLAPSAGSATAPAPASAEGSVTPLITPEPATAPSTDRGDFASLIREFSDDGDEATDQDLWDLGVTICELFDSGGTFGDVLTLTDEQAFSPEFAIAIAIGSTAYICPEHDAQISKEIDEYLT</sequence>
<protein>
    <submittedName>
        <fullName evidence="2">Unannotated protein</fullName>
    </submittedName>
</protein>
<evidence type="ECO:0000256" key="1">
    <source>
        <dbReference type="SAM" id="MobiDB-lite"/>
    </source>
</evidence>
<feature type="region of interest" description="Disordered" evidence="1">
    <location>
        <begin position="32"/>
        <end position="64"/>
    </location>
</feature>
<accession>A0A6J7IXL9</accession>
<dbReference type="PROSITE" id="PS51257">
    <property type="entry name" value="PROKAR_LIPOPROTEIN"/>
    <property type="match status" value="1"/>
</dbReference>
<reference evidence="2" key="1">
    <citation type="submission" date="2020-05" db="EMBL/GenBank/DDBJ databases">
        <authorList>
            <person name="Chiriac C."/>
            <person name="Salcher M."/>
            <person name="Ghai R."/>
            <person name="Kavagutti S V."/>
        </authorList>
    </citation>
    <scope>NUCLEOTIDE SEQUENCE</scope>
</reference>
<dbReference type="AlphaFoldDB" id="A0A6J7IXL9"/>
<organism evidence="2">
    <name type="scientific">freshwater metagenome</name>
    <dbReference type="NCBI Taxonomy" id="449393"/>
    <lineage>
        <taxon>unclassified sequences</taxon>
        <taxon>metagenomes</taxon>
        <taxon>ecological metagenomes</taxon>
    </lineage>
</organism>
<gene>
    <name evidence="2" type="ORF">UFOPK3772_00565</name>
</gene>
<proteinExistence type="predicted"/>
<evidence type="ECO:0000313" key="2">
    <source>
        <dbReference type="EMBL" id="CAB4935888.1"/>
    </source>
</evidence>